<reference evidence="3" key="1">
    <citation type="submission" date="2025-08" db="UniProtKB">
        <authorList>
            <consortium name="RefSeq"/>
        </authorList>
    </citation>
    <scope>IDENTIFICATION</scope>
    <source>
        <strain evidence="3">J_2021</strain>
        <tissue evidence="3">Erythrocytes</tissue>
    </source>
</reference>
<gene>
    <name evidence="3" type="primary">LOC121394235</name>
</gene>
<keyword evidence="2" id="KW-1185">Reference proteome</keyword>
<dbReference type="InterPro" id="IPR058912">
    <property type="entry name" value="HTH_animal"/>
</dbReference>
<name>A0A8J1KT95_XENLA</name>
<dbReference type="AlphaFoldDB" id="A0A8J1KT95"/>
<dbReference type="OrthoDB" id="9909222at2759"/>
<protein>
    <submittedName>
        <fullName evidence="3">Uncharacterized protein LOC121394235</fullName>
    </submittedName>
</protein>
<evidence type="ECO:0000313" key="3">
    <source>
        <dbReference type="RefSeq" id="XP_041420552.1"/>
    </source>
</evidence>
<accession>A0A8J1KT95</accession>
<organism evidence="2 3">
    <name type="scientific">Xenopus laevis</name>
    <name type="common">African clawed frog</name>
    <dbReference type="NCBI Taxonomy" id="8355"/>
    <lineage>
        <taxon>Eukaryota</taxon>
        <taxon>Metazoa</taxon>
        <taxon>Chordata</taxon>
        <taxon>Craniata</taxon>
        <taxon>Vertebrata</taxon>
        <taxon>Euteleostomi</taxon>
        <taxon>Amphibia</taxon>
        <taxon>Batrachia</taxon>
        <taxon>Anura</taxon>
        <taxon>Pipoidea</taxon>
        <taxon>Pipidae</taxon>
        <taxon>Xenopodinae</taxon>
        <taxon>Xenopus</taxon>
        <taxon>Xenopus</taxon>
    </lineage>
</organism>
<dbReference type="PANTHER" id="PTHR21301:SF12">
    <property type="match status" value="1"/>
</dbReference>
<dbReference type="Gene3D" id="3.40.1440.10">
    <property type="entry name" value="GIY-YIG endonuclease"/>
    <property type="match status" value="1"/>
</dbReference>
<dbReference type="PANTHER" id="PTHR21301">
    <property type="entry name" value="REVERSE TRANSCRIPTASE"/>
    <property type="match status" value="1"/>
</dbReference>
<dbReference type="Pfam" id="PF26215">
    <property type="entry name" value="HTH_animal"/>
    <property type="match status" value="1"/>
</dbReference>
<feature type="domain" description="GIY-YIG" evidence="1">
    <location>
        <begin position="345"/>
        <end position="448"/>
    </location>
</feature>
<dbReference type="InterPro" id="IPR035901">
    <property type="entry name" value="GIY-YIG_endonuc_sf"/>
</dbReference>
<proteinExistence type="predicted"/>
<dbReference type="PROSITE" id="PS50164">
    <property type="entry name" value="GIY_YIG"/>
    <property type="match status" value="1"/>
</dbReference>
<sequence>MSYVEEILLETNLHSAKVYFILDCLNMVLTKNYFAFEDAFYWQTQGTSMGAAVAPSYANIFVNCLEKKLFLEKEPYCRYILKYFRFVDDILLIWTGSKADLISMIQEANLSHNTIKFTHECSEVELNFLDVTITINNGVIQTSLYRKSVDKKNLLHVKSFHNPKVKRAIPKGQFMRAKRISSSIEGYVEASNTLTGRFLEKGYRSECIKKAIKEVEPMSRDSLLTTKQNNKVEQRIAFVSTYSQNSDRLEKVIRKYWPLIQSDRQYGRLFADLPLFCYKRGRTLKDLLCPSDTRPKKTKFLGKPRFGTYPCLGCNCCSSIIKGNKINHPTKGYEINIKCHTTCNSTFVVYLLKCPCGMGYVGQTKREVKKRIQEHRGYIRNFKTGTQTDTQVSRHFFECNHNPMQLRWCVLDEIGMDIRGGDRQKKLLQAEGKWIRRLNTLTPNGLNDI</sequence>
<dbReference type="Proteomes" id="UP000186698">
    <property type="component" value="Chromosome 5S"/>
</dbReference>
<dbReference type="GeneID" id="121394235"/>
<dbReference type="InterPro" id="IPR000305">
    <property type="entry name" value="GIY-YIG_endonuc"/>
</dbReference>
<dbReference type="CDD" id="cd10442">
    <property type="entry name" value="GIY-YIG_PLEs"/>
    <property type="match status" value="1"/>
</dbReference>
<dbReference type="RefSeq" id="XP_041420552.1">
    <property type="nucleotide sequence ID" value="XM_041564618.1"/>
</dbReference>
<evidence type="ECO:0000259" key="1">
    <source>
        <dbReference type="PROSITE" id="PS50164"/>
    </source>
</evidence>
<dbReference type="KEGG" id="xla:121394235"/>
<evidence type="ECO:0000313" key="2">
    <source>
        <dbReference type="Proteomes" id="UP000186698"/>
    </source>
</evidence>